<evidence type="ECO:0000313" key="3">
    <source>
        <dbReference type="Proteomes" id="UP001438112"/>
    </source>
</evidence>
<protein>
    <submittedName>
        <fullName evidence="2">HD domain-containing protein</fullName>
    </submittedName>
</protein>
<dbReference type="SUPFAM" id="SSF109604">
    <property type="entry name" value="HD-domain/PDEase-like"/>
    <property type="match status" value="1"/>
</dbReference>
<gene>
    <name evidence="2" type="ORF">AP20H10_07410</name>
</gene>
<dbReference type="RefSeq" id="WP_353317861.1">
    <property type="nucleotide sequence ID" value="NZ_BAABVV010000033.1"/>
</dbReference>
<dbReference type="InterPro" id="IPR003607">
    <property type="entry name" value="HD/PDEase_dom"/>
</dbReference>
<organism evidence="2 3">
    <name type="scientific">Apilactobacillus apinorum</name>
    <dbReference type="NCBI Taxonomy" id="1218495"/>
    <lineage>
        <taxon>Bacteria</taxon>
        <taxon>Bacillati</taxon>
        <taxon>Bacillota</taxon>
        <taxon>Bacilli</taxon>
        <taxon>Lactobacillales</taxon>
        <taxon>Lactobacillaceae</taxon>
        <taxon>Apilactobacillus</taxon>
    </lineage>
</organism>
<dbReference type="Proteomes" id="UP001438112">
    <property type="component" value="Unassembled WGS sequence"/>
</dbReference>
<dbReference type="InterPro" id="IPR006674">
    <property type="entry name" value="HD_domain"/>
</dbReference>
<keyword evidence="3" id="KW-1185">Reference proteome</keyword>
<sequence>METLEELRTYVKSQLQDDTTGHDFAHIERVVSLAETIAKQTDGVNEKIVITAAYLHDVIDDKLVDDVDTQKASVQTKLKSLAYTDAEIDAVMDIITHMSYSANLVHQYALSIDGQIVQDADRLDAIGAIGVARAMYFGGHFGDAIYDPTQTPRQNMNKSEYRKHTTVINHFYEKLFKLPNLMNTSAAKEIATKRQKFMQEFVNEFIDEWRGIH</sequence>
<proteinExistence type="predicted"/>
<dbReference type="Gene3D" id="1.20.58.1910">
    <property type="match status" value="1"/>
</dbReference>
<dbReference type="SMART" id="SM00471">
    <property type="entry name" value="HDc"/>
    <property type="match status" value="1"/>
</dbReference>
<accession>A0ABP9ZHV3</accession>
<evidence type="ECO:0000313" key="2">
    <source>
        <dbReference type="EMBL" id="GAA6114378.1"/>
    </source>
</evidence>
<comment type="caution">
    <text evidence="2">The sequence shown here is derived from an EMBL/GenBank/DDBJ whole genome shotgun (WGS) entry which is preliminary data.</text>
</comment>
<dbReference type="Gene3D" id="1.10.472.50">
    <property type="entry name" value="HD-domain/PDEase-like"/>
    <property type="match status" value="1"/>
</dbReference>
<dbReference type="PANTHER" id="PTHR33594">
    <property type="entry name" value="SUPERFAMILY HYDROLASE, PUTATIVE (AFU_ORTHOLOGUE AFUA_1G03035)-RELATED"/>
    <property type="match status" value="1"/>
</dbReference>
<dbReference type="Pfam" id="PF01966">
    <property type="entry name" value="HD"/>
    <property type="match status" value="1"/>
</dbReference>
<reference evidence="2 3" key="1">
    <citation type="submission" date="2024-03" db="EMBL/GenBank/DDBJ databases">
        <title>Inconsistent identification of Apilactobacillus kunkeei-related strains obtained by well-developed overall genome related indices.</title>
        <authorList>
            <person name="Maeno S."/>
            <person name="Endo A."/>
        </authorList>
    </citation>
    <scope>NUCLEOTIDE SEQUENCE [LARGE SCALE GENOMIC DNA]</scope>
    <source>
        <strain evidence="2 3">20H-10</strain>
    </source>
</reference>
<feature type="domain" description="HD/PDEase" evidence="1">
    <location>
        <begin position="19"/>
        <end position="135"/>
    </location>
</feature>
<evidence type="ECO:0000259" key="1">
    <source>
        <dbReference type="SMART" id="SM00471"/>
    </source>
</evidence>
<name>A0ABP9ZHV3_9LACO</name>
<dbReference type="CDD" id="cd00077">
    <property type="entry name" value="HDc"/>
    <property type="match status" value="1"/>
</dbReference>
<dbReference type="EMBL" id="BAABVV010000033">
    <property type="protein sequence ID" value="GAA6114378.1"/>
    <property type="molecule type" value="Genomic_DNA"/>
</dbReference>
<dbReference type="PANTHER" id="PTHR33594:SF1">
    <property type="entry name" value="HD_PDEASE DOMAIN-CONTAINING PROTEIN"/>
    <property type="match status" value="1"/>
</dbReference>